<feature type="chain" id="PRO_5045268234" description="Outer membrane protein beta-barrel domain-containing protein" evidence="1">
    <location>
        <begin position="22"/>
        <end position="181"/>
    </location>
</feature>
<organism evidence="2 3">
    <name type="scientific">Reichenbachiella carrageenanivorans</name>
    <dbReference type="NCBI Taxonomy" id="2979869"/>
    <lineage>
        <taxon>Bacteria</taxon>
        <taxon>Pseudomonadati</taxon>
        <taxon>Bacteroidota</taxon>
        <taxon>Cytophagia</taxon>
        <taxon>Cytophagales</taxon>
        <taxon>Reichenbachiellaceae</taxon>
        <taxon>Reichenbachiella</taxon>
    </lineage>
</organism>
<feature type="signal peptide" evidence="1">
    <location>
        <begin position="1"/>
        <end position="21"/>
    </location>
</feature>
<reference evidence="2" key="1">
    <citation type="submission" date="2022-10" db="EMBL/GenBank/DDBJ databases">
        <title>Comparative genomics and taxonomic characterization of three novel marine species of genus Reichenbachiella exhibiting antioxidant and polysaccharide degradation activities.</title>
        <authorList>
            <person name="Muhammad N."/>
            <person name="Lee Y.-J."/>
            <person name="Ko J."/>
            <person name="Kim S.-G."/>
        </authorList>
    </citation>
    <scope>NUCLEOTIDE SEQUENCE</scope>
    <source>
        <strain evidence="2">Wsw4-B4</strain>
    </source>
</reference>
<protein>
    <recommendedName>
        <fullName evidence="4">Outer membrane protein beta-barrel domain-containing protein</fullName>
    </recommendedName>
</protein>
<name>A0ABY6CYS0_9BACT</name>
<keyword evidence="1" id="KW-0732">Signal</keyword>
<gene>
    <name evidence="2" type="ORF">N7E81_11180</name>
</gene>
<dbReference type="Proteomes" id="UP001062165">
    <property type="component" value="Chromosome"/>
</dbReference>
<evidence type="ECO:0000313" key="3">
    <source>
        <dbReference type="Proteomes" id="UP001062165"/>
    </source>
</evidence>
<evidence type="ECO:0000256" key="1">
    <source>
        <dbReference type="SAM" id="SignalP"/>
    </source>
</evidence>
<dbReference type="EMBL" id="CP106735">
    <property type="protein sequence ID" value="UXX77928.1"/>
    <property type="molecule type" value="Genomic_DNA"/>
</dbReference>
<evidence type="ECO:0000313" key="2">
    <source>
        <dbReference type="EMBL" id="UXX77928.1"/>
    </source>
</evidence>
<evidence type="ECO:0008006" key="4">
    <source>
        <dbReference type="Google" id="ProtNLM"/>
    </source>
</evidence>
<accession>A0ABY6CYS0</accession>
<dbReference type="RefSeq" id="WP_263049675.1">
    <property type="nucleotide sequence ID" value="NZ_CP106735.1"/>
</dbReference>
<proteinExistence type="predicted"/>
<sequence>MIKKLSLIALFCLLFVMQSFAQREYNALGNDRPAWVDKIYVGGGLGGFGISDNQVWVNVSGQVGYRITEKWNAGVGITYQYFKYKRPIEQSFNDYGVNFFTQYVVYQPFFVMARYEIFFLDQIDSRATYDTFLLGGGITQPMGGKGFLNFYALYNVLYSDGGDNGRYDSPWVIGMNIGIGF</sequence>
<keyword evidence="3" id="KW-1185">Reference proteome</keyword>